<keyword evidence="4 10" id="KW-0819">tRNA processing</keyword>
<evidence type="ECO:0000256" key="11">
    <source>
        <dbReference type="SAM" id="Coils"/>
    </source>
</evidence>
<sequence>MEDATALELEVAATRRRLQELERRLSESRGAAAPQAVTDGGHVARKENVGGMWKSFVSAAESLTKADVERYSRQMMVEGVGATGMERIRRGRVLLVGAGGLGSTIALFLAAAGVGELQIVDFDVVELSNLHRQVIHTTDRVGWKKVQSAASACNAINPDTVVVPLPLMFDASNAEDLVRDCDVVVDGTDNVAARYLINDAAARQQKPVVSGSAMRWDGQLSVYGYNGGPCLRCLFPVPPPLEAVGSCNDTGVMGPVPGCIGSLQAMEVLKILAQAGDVLSGRMLVFDGLRFRMRVVQLRGRQASCPACGDAADNSSGLQQLLAERPEYIGASCVSGSALSAQRLLAEARSSPKELFACLQRAGASAAANGLILLDVRVRQQYDMAHLPTAVSLPLTQLKKWQLDGVLREEWDRFASCHLPGTDGCVTVFVLCRRGVWSAEATQILLSLEPHCGAGDGGGVDAATRRYRFLNVDGGLNRYHQEADNSFPFY</sequence>
<comment type="caution">
    <text evidence="14">The sequence shown here is derived from an EMBL/GenBank/DDBJ whole genome shotgun (WGS) entry which is preliminary data.</text>
</comment>
<feature type="binding site" evidence="10">
    <location>
        <position position="233"/>
    </location>
    <ligand>
        <name>Zn(2+)</name>
        <dbReference type="ChEBI" id="CHEBI:29105"/>
    </ligand>
</feature>
<organism evidence="14 15">
    <name type="scientific">Trypanosoma conorhini</name>
    <dbReference type="NCBI Taxonomy" id="83891"/>
    <lineage>
        <taxon>Eukaryota</taxon>
        <taxon>Discoba</taxon>
        <taxon>Euglenozoa</taxon>
        <taxon>Kinetoplastea</taxon>
        <taxon>Metakinetoplastina</taxon>
        <taxon>Trypanosomatida</taxon>
        <taxon>Trypanosomatidae</taxon>
        <taxon>Trypanosoma</taxon>
    </lineage>
</organism>
<evidence type="ECO:0000256" key="10">
    <source>
        <dbReference type="HAMAP-Rule" id="MF_03049"/>
    </source>
</evidence>
<evidence type="ECO:0000256" key="9">
    <source>
        <dbReference type="ARBA" id="ARBA00023268"/>
    </source>
</evidence>
<dbReference type="InterPro" id="IPR028885">
    <property type="entry name" value="MOCS3/Uba4"/>
</dbReference>
<dbReference type="NCBIfam" id="NF004281">
    <property type="entry name" value="PRK05690.1"/>
    <property type="match status" value="1"/>
</dbReference>
<dbReference type="InterPro" id="IPR036873">
    <property type="entry name" value="Rhodanese-like_dom_sf"/>
</dbReference>
<dbReference type="SUPFAM" id="SSF52821">
    <property type="entry name" value="Rhodanese/Cell cycle control phosphatase"/>
    <property type="match status" value="1"/>
</dbReference>
<reference evidence="14 15" key="1">
    <citation type="journal article" date="2018" name="BMC Genomics">
        <title>Genomic comparison of Trypanosoma conorhini and Trypanosoma rangeli to Trypanosoma cruzi strains of high and low virulence.</title>
        <authorList>
            <person name="Bradwell K.R."/>
            <person name="Koparde V.N."/>
            <person name="Matveyev A.V."/>
            <person name="Serrano M.G."/>
            <person name="Alves J.M."/>
            <person name="Parikh H."/>
            <person name="Huang B."/>
            <person name="Lee V."/>
            <person name="Espinosa-Alvarez O."/>
            <person name="Ortiz P.A."/>
            <person name="Costa-Martins A.G."/>
            <person name="Teixeira M.M."/>
            <person name="Buck G.A."/>
        </authorList>
    </citation>
    <scope>NUCLEOTIDE SEQUENCE [LARGE SCALE GENOMIC DNA]</scope>
    <source>
        <strain evidence="14 15">025E</strain>
    </source>
</reference>
<comment type="function">
    <text evidence="10">Plays a central role in 2-thiolation of mcm(5)S(2)U at tRNA wobble positions of cytosolic tRNA(Lys), tRNA(Glu) and tRNA(Gln). Acts by mediating the C-terminal thiocarboxylation of the sulfur carrier URM1. Its N-terminus first activates URM1 as acyl-adenylate (-COAMP), then the persulfide sulfur on the catalytic cysteine is transferred to URM1 to form thiocarboxylation (-COSH) of its C-terminus. The reaction probably involves hydrogen sulfide that is generated from the persulfide intermediate and that acts as nucleophile towards URM1. Subsequently, a transient disulfide bond is formed. Does not use thiosulfate as sulfur donor; NFS1 probably acting as a sulfur donor for thiocarboxylation reactions.</text>
</comment>
<evidence type="ECO:0000259" key="13">
    <source>
        <dbReference type="PROSITE" id="PS50206"/>
    </source>
</evidence>
<keyword evidence="8 10" id="KW-0067">ATP-binding</keyword>
<keyword evidence="11" id="KW-0175">Coiled coil</keyword>
<dbReference type="Pfam" id="PF00899">
    <property type="entry name" value="ThiF"/>
    <property type="match status" value="1"/>
</dbReference>
<feature type="domain" description="Rhodanese" evidence="13">
    <location>
        <begin position="367"/>
        <end position="488"/>
    </location>
</feature>
<dbReference type="GO" id="GO:0046872">
    <property type="term" value="F:metal ion binding"/>
    <property type="evidence" value="ECO:0007669"/>
    <property type="project" value="UniProtKB-KW"/>
</dbReference>
<feature type="binding site" evidence="10">
    <location>
        <begin position="189"/>
        <end position="190"/>
    </location>
    <ligand>
        <name>ATP</name>
        <dbReference type="ChEBI" id="CHEBI:30616"/>
    </ligand>
</feature>
<dbReference type="EMBL" id="MKKU01000246">
    <property type="protein sequence ID" value="RNF17969.1"/>
    <property type="molecule type" value="Genomic_DNA"/>
</dbReference>
<dbReference type="FunFam" id="3.40.50.720:FF:000033">
    <property type="entry name" value="Adenylyltransferase and sulfurtransferase MOCS3"/>
    <property type="match status" value="1"/>
</dbReference>
<keyword evidence="12" id="KW-0812">Transmembrane</keyword>
<evidence type="ECO:0000256" key="12">
    <source>
        <dbReference type="SAM" id="Phobius"/>
    </source>
</evidence>
<feature type="binding site" evidence="10">
    <location>
        <position position="121"/>
    </location>
    <ligand>
        <name>ATP</name>
        <dbReference type="ChEBI" id="CHEBI:30616"/>
    </ligand>
</feature>
<dbReference type="HAMAP" id="MF_03049">
    <property type="entry name" value="MOCS3_Uba4"/>
    <property type="match status" value="1"/>
</dbReference>
<comment type="pathway">
    <text evidence="10">tRNA modification; 5-methoxycarbonylmethyl-2-thiouridine-tRNA biosynthesis.</text>
</comment>
<feature type="active site" description="Cysteine persulfide intermediate; for sulfurtransferase activity" evidence="10">
    <location>
        <position position="432"/>
    </location>
</feature>
<feature type="binding site" evidence="10">
    <location>
        <begin position="128"/>
        <end position="132"/>
    </location>
    <ligand>
        <name>ATP</name>
        <dbReference type="ChEBI" id="CHEBI:30616"/>
    </ligand>
</feature>
<feature type="binding site" evidence="10">
    <location>
        <position position="230"/>
    </location>
    <ligand>
        <name>Zn(2+)</name>
        <dbReference type="ChEBI" id="CHEBI:29105"/>
    </ligand>
</feature>
<dbReference type="Pfam" id="PF00581">
    <property type="entry name" value="Rhodanese"/>
    <property type="match status" value="1"/>
</dbReference>
<dbReference type="GO" id="GO:0002143">
    <property type="term" value="P:tRNA wobble position uridine thiolation"/>
    <property type="evidence" value="ECO:0007669"/>
    <property type="project" value="InterPro"/>
</dbReference>
<evidence type="ECO:0000256" key="6">
    <source>
        <dbReference type="ARBA" id="ARBA00022741"/>
    </source>
</evidence>
<keyword evidence="3 10" id="KW-0808">Transferase</keyword>
<dbReference type="PANTHER" id="PTHR10953">
    <property type="entry name" value="UBIQUITIN-ACTIVATING ENZYME E1"/>
    <property type="match status" value="1"/>
</dbReference>
<feature type="binding site" evidence="10">
    <location>
        <position position="305"/>
    </location>
    <ligand>
        <name>Zn(2+)</name>
        <dbReference type="ChEBI" id="CHEBI:29105"/>
    </ligand>
</feature>
<dbReference type="GO" id="GO:0042292">
    <property type="term" value="F:URM1 activating enzyme activity"/>
    <property type="evidence" value="ECO:0007669"/>
    <property type="project" value="TreeGrafter"/>
</dbReference>
<dbReference type="GeneID" id="40318311"/>
<dbReference type="Gene3D" id="3.40.50.720">
    <property type="entry name" value="NAD(P)-binding Rossmann-like Domain"/>
    <property type="match status" value="1"/>
</dbReference>
<evidence type="ECO:0000256" key="7">
    <source>
        <dbReference type="ARBA" id="ARBA00022833"/>
    </source>
</evidence>
<comment type="subcellular location">
    <subcellularLocation>
        <location evidence="1">Cytoplasm</location>
        <location evidence="1">Cytosol</location>
    </subcellularLocation>
</comment>
<evidence type="ECO:0000313" key="14">
    <source>
        <dbReference type="EMBL" id="RNF17969.1"/>
    </source>
</evidence>
<dbReference type="InterPro" id="IPR045886">
    <property type="entry name" value="ThiF/MoeB/HesA"/>
</dbReference>
<keyword evidence="2 10" id="KW-0963">Cytoplasm</keyword>
<feature type="active site" description="Glycyl thioester intermediate; for adenylyltransferase activity" evidence="10">
    <location>
        <position position="247"/>
    </location>
</feature>
<dbReference type="EC" id="2.7.7.-" evidence="10"/>
<keyword evidence="5 10" id="KW-0479">Metal-binding</keyword>
<evidence type="ECO:0000256" key="5">
    <source>
        <dbReference type="ARBA" id="ARBA00022723"/>
    </source>
</evidence>
<dbReference type="GO" id="GO:0005829">
    <property type="term" value="C:cytosol"/>
    <property type="evidence" value="ECO:0007669"/>
    <property type="project" value="UniProtKB-SubCell"/>
</dbReference>
<keyword evidence="12" id="KW-0472">Membrane</keyword>
<evidence type="ECO:0000256" key="4">
    <source>
        <dbReference type="ARBA" id="ARBA00022694"/>
    </source>
</evidence>
<dbReference type="Proteomes" id="UP000284403">
    <property type="component" value="Unassembled WGS sequence"/>
</dbReference>
<proteinExistence type="inferred from homology"/>
<comment type="similarity">
    <text evidence="10">In the N-terminal section; belongs to the HesA/MoeB/ThiF family. UBA4 subfamily.</text>
</comment>
<dbReference type="EC" id="2.8.1.-" evidence="10"/>
<evidence type="ECO:0000256" key="8">
    <source>
        <dbReference type="ARBA" id="ARBA00022840"/>
    </source>
</evidence>
<dbReference type="RefSeq" id="XP_029228331.1">
    <property type="nucleotide sequence ID" value="XM_029371608.1"/>
</dbReference>
<dbReference type="InterPro" id="IPR001763">
    <property type="entry name" value="Rhodanese-like_dom"/>
</dbReference>
<feature type="coiled-coil region" evidence="11">
    <location>
        <begin position="4"/>
        <end position="31"/>
    </location>
</feature>
<dbReference type="PANTHER" id="PTHR10953:SF102">
    <property type="entry name" value="ADENYLYLTRANSFERASE AND SULFURTRANSFERASE MOCS3"/>
    <property type="match status" value="1"/>
</dbReference>
<dbReference type="Gene3D" id="3.40.250.10">
    <property type="entry name" value="Rhodanese-like domain"/>
    <property type="match status" value="1"/>
</dbReference>
<gene>
    <name evidence="14" type="ORF">Tco025E_04700</name>
</gene>
<keyword evidence="7 10" id="KW-0862">Zinc</keyword>
<evidence type="ECO:0000256" key="2">
    <source>
        <dbReference type="ARBA" id="ARBA00022490"/>
    </source>
</evidence>
<dbReference type="SUPFAM" id="SSF69572">
    <property type="entry name" value="Activating enzymes of the ubiquitin-like proteins"/>
    <property type="match status" value="1"/>
</dbReference>
<protein>
    <recommendedName>
        <fullName evidence="10">Adenylyltransferase and sulfurtransferase MOCS3 homolog</fullName>
    </recommendedName>
    <alternativeName>
        <fullName evidence="10">UBA4 homolog</fullName>
    </alternativeName>
    <alternativeName>
        <fullName evidence="10">Ubiquitin-like protein activator 4 homolog</fullName>
    </alternativeName>
    <domain>
        <recommendedName>
            <fullName evidence="10">Adenylyltransferase</fullName>
            <ecNumber evidence="10">2.7.7.-</ecNumber>
        </recommendedName>
    </domain>
    <domain>
        <recommendedName>
            <fullName evidence="10">Sulfurtransferase</fullName>
            <ecNumber evidence="10">2.8.1.-</ecNumber>
        </recommendedName>
    </domain>
</protein>
<evidence type="ECO:0000256" key="3">
    <source>
        <dbReference type="ARBA" id="ARBA00022679"/>
    </source>
</evidence>
<dbReference type="InterPro" id="IPR000594">
    <property type="entry name" value="ThiF_NAD_FAD-bd"/>
</dbReference>
<evidence type="ECO:0000256" key="1">
    <source>
        <dbReference type="ARBA" id="ARBA00004514"/>
    </source>
</evidence>
<feature type="binding site" evidence="10">
    <location>
        <position position="145"/>
    </location>
    <ligand>
        <name>ATP</name>
        <dbReference type="ChEBI" id="CHEBI:30616"/>
    </ligand>
</feature>
<accession>A0A422PJS5</accession>
<dbReference type="AlphaFoldDB" id="A0A422PJS5"/>
<feature type="transmembrane region" description="Helical" evidence="12">
    <location>
        <begin position="93"/>
        <end position="114"/>
    </location>
</feature>
<dbReference type="GO" id="GO:0070566">
    <property type="term" value="F:adenylyltransferase activity"/>
    <property type="evidence" value="ECO:0007669"/>
    <property type="project" value="InterPro"/>
</dbReference>
<keyword evidence="6 10" id="KW-0547">Nucleotide-binding</keyword>
<name>A0A422PJS5_9TRYP</name>
<evidence type="ECO:0000313" key="15">
    <source>
        <dbReference type="Proteomes" id="UP000284403"/>
    </source>
</evidence>
<dbReference type="SMART" id="SM00450">
    <property type="entry name" value="RHOD"/>
    <property type="match status" value="1"/>
</dbReference>
<keyword evidence="12" id="KW-1133">Transmembrane helix</keyword>
<dbReference type="InterPro" id="IPR035985">
    <property type="entry name" value="Ubiquitin-activating_enz"/>
</dbReference>
<comment type="cofactor">
    <cofactor evidence="10">
        <name>Zn(2+)</name>
        <dbReference type="ChEBI" id="CHEBI:29105"/>
    </cofactor>
    <text evidence="10">Binds 1 zinc ion per subunit.</text>
</comment>
<dbReference type="GO" id="GO:0005524">
    <property type="term" value="F:ATP binding"/>
    <property type="evidence" value="ECO:0007669"/>
    <property type="project" value="UniProtKB-KW"/>
</dbReference>
<dbReference type="GO" id="GO:0004792">
    <property type="term" value="F:thiosulfate-cyanide sulfurtransferase activity"/>
    <property type="evidence" value="ECO:0007669"/>
    <property type="project" value="TreeGrafter"/>
</dbReference>
<dbReference type="UniPathway" id="UPA00988"/>
<dbReference type="CDD" id="cd00757">
    <property type="entry name" value="ThiF_MoeB_HesA_family"/>
    <property type="match status" value="1"/>
</dbReference>
<keyword evidence="9 10" id="KW-0511">Multifunctional enzyme</keyword>
<feature type="binding site" evidence="10">
    <location>
        <position position="308"/>
    </location>
    <ligand>
        <name>Zn(2+)</name>
        <dbReference type="ChEBI" id="CHEBI:29105"/>
    </ligand>
</feature>
<keyword evidence="15" id="KW-1185">Reference proteome</keyword>
<dbReference type="PROSITE" id="PS50206">
    <property type="entry name" value="RHODANESE_3"/>
    <property type="match status" value="1"/>
</dbReference>
<feature type="binding site" evidence="10">
    <location>
        <position position="100"/>
    </location>
    <ligand>
        <name>ATP</name>
        <dbReference type="ChEBI" id="CHEBI:30616"/>
    </ligand>
</feature>
<dbReference type="OrthoDB" id="10261062at2759"/>